<keyword evidence="1" id="KW-1133">Transmembrane helix</keyword>
<keyword evidence="1" id="KW-0812">Transmembrane</keyword>
<evidence type="ECO:0000256" key="1">
    <source>
        <dbReference type="SAM" id="Phobius"/>
    </source>
</evidence>
<proteinExistence type="predicted"/>
<feature type="transmembrane region" description="Helical" evidence="1">
    <location>
        <begin position="161"/>
        <end position="186"/>
    </location>
</feature>
<protein>
    <submittedName>
        <fullName evidence="2">Uncharacterized protein</fullName>
    </submittedName>
</protein>
<keyword evidence="1" id="KW-0472">Membrane</keyword>
<reference evidence="2" key="1">
    <citation type="submission" date="2021-05" db="EMBL/GenBank/DDBJ databases">
        <authorList>
            <person name="Alioto T."/>
            <person name="Alioto T."/>
            <person name="Gomez Garrido J."/>
        </authorList>
    </citation>
    <scope>NUCLEOTIDE SEQUENCE</scope>
</reference>
<accession>A0A8D8YGI0</accession>
<dbReference type="AlphaFoldDB" id="A0A8D8YGI0"/>
<dbReference type="EMBL" id="HBUF01376044">
    <property type="protein sequence ID" value="CAG6728335.1"/>
    <property type="molecule type" value="Transcribed_RNA"/>
</dbReference>
<organism evidence="2">
    <name type="scientific">Cacopsylla melanoneura</name>
    <dbReference type="NCBI Taxonomy" id="428564"/>
    <lineage>
        <taxon>Eukaryota</taxon>
        <taxon>Metazoa</taxon>
        <taxon>Ecdysozoa</taxon>
        <taxon>Arthropoda</taxon>
        <taxon>Hexapoda</taxon>
        <taxon>Insecta</taxon>
        <taxon>Pterygota</taxon>
        <taxon>Neoptera</taxon>
        <taxon>Paraneoptera</taxon>
        <taxon>Hemiptera</taxon>
        <taxon>Sternorrhyncha</taxon>
        <taxon>Psylloidea</taxon>
        <taxon>Psyllidae</taxon>
        <taxon>Psyllinae</taxon>
        <taxon>Cacopsylla</taxon>
    </lineage>
</organism>
<evidence type="ECO:0000313" key="2">
    <source>
        <dbReference type="EMBL" id="CAG6728335.1"/>
    </source>
</evidence>
<name>A0A8D8YGI0_9HEMI</name>
<sequence>MSHFAFSSPVLLPLITYLPLFTSQHRSPFFRLLVRFRPSPVSSAGARADPRRPQLTAERDGQVRVSEMFEPVRVQAQSQAASQVRVRSRAPVQVSVLRQTVQTKGEPYVSYRAQTHVIDTSILCSNTHDRHLHIAPLRLVRPLNKLYIKSFSYCIIYNKKIIYYIYFVCTCTIYSVKKYLLFLIVWKRNPYRIFK</sequence>